<organism evidence="3">
    <name type="scientific">Candidatus Berkiella aquae</name>
    <dbReference type="NCBI Taxonomy" id="295108"/>
    <lineage>
        <taxon>Bacteria</taxon>
        <taxon>Pseudomonadati</taxon>
        <taxon>Pseudomonadota</taxon>
        <taxon>Gammaproteobacteria</taxon>
        <taxon>Candidatus Berkiellales</taxon>
        <taxon>Candidatus Berkiellaceae</taxon>
        <taxon>Candidatus Berkiella</taxon>
    </lineage>
</organism>
<dbReference type="CDD" id="cd00090">
    <property type="entry name" value="HTH_ARSR"/>
    <property type="match status" value="1"/>
</dbReference>
<dbReference type="SUPFAM" id="SSF46785">
    <property type="entry name" value="Winged helix' DNA-binding domain"/>
    <property type="match status" value="1"/>
</dbReference>
<dbReference type="Proteomes" id="UP000051497">
    <property type="component" value="Unassembled WGS sequence"/>
</dbReference>
<dbReference type="Gene3D" id="1.10.10.10">
    <property type="entry name" value="Winged helix-like DNA-binding domain superfamily/Winged helix DNA-binding domain"/>
    <property type="match status" value="1"/>
</dbReference>
<evidence type="ECO:0000259" key="2">
    <source>
        <dbReference type="PROSITE" id="PS50995"/>
    </source>
</evidence>
<dbReference type="GO" id="GO:0006950">
    <property type="term" value="P:response to stress"/>
    <property type="evidence" value="ECO:0007669"/>
    <property type="project" value="TreeGrafter"/>
</dbReference>
<dbReference type="RefSeq" id="WP_075066184.1">
    <property type="nucleotide sequence ID" value="NZ_LKAJ02000001.1"/>
</dbReference>
<dbReference type="SMART" id="SM00347">
    <property type="entry name" value="HTH_MARR"/>
    <property type="match status" value="1"/>
</dbReference>
<keyword evidence="1" id="KW-0175">Coiled coil</keyword>
<dbReference type="InterPro" id="IPR011991">
    <property type="entry name" value="ArsR-like_HTH"/>
</dbReference>
<dbReference type="InterPro" id="IPR036390">
    <property type="entry name" value="WH_DNA-bd_sf"/>
</dbReference>
<accession>A0A0Q9YL06</accession>
<evidence type="ECO:0000313" key="4">
    <source>
        <dbReference type="EMBL" id="MCS5710949.1"/>
    </source>
</evidence>
<dbReference type="InterPro" id="IPR036388">
    <property type="entry name" value="WH-like_DNA-bd_sf"/>
</dbReference>
<name>A0A0Q9YL06_9GAMM</name>
<dbReference type="OrthoDB" id="6691125at2"/>
<dbReference type="PATRIC" id="fig|1590043.3.peg.1590"/>
<dbReference type="PANTHER" id="PTHR33164:SF57">
    <property type="entry name" value="MARR-FAMILY TRANSCRIPTIONAL REGULATOR"/>
    <property type="match status" value="1"/>
</dbReference>
<dbReference type="STRING" id="295108.HT99x_01557"/>
<evidence type="ECO:0000256" key="1">
    <source>
        <dbReference type="SAM" id="Coils"/>
    </source>
</evidence>
<feature type="coiled-coil region" evidence="1">
    <location>
        <begin position="111"/>
        <end position="138"/>
    </location>
</feature>
<comment type="caution">
    <text evidence="3">The sequence shown here is derived from an EMBL/GenBank/DDBJ whole genome shotgun (WGS) entry which is preliminary data.</text>
</comment>
<dbReference type="InterPro" id="IPR039422">
    <property type="entry name" value="MarR/SlyA-like"/>
</dbReference>
<gene>
    <name evidence="3" type="primary">tcaR</name>
    <name evidence="4" type="ORF">HT99x_005865</name>
    <name evidence="3" type="ORF">HT99x_01557</name>
</gene>
<dbReference type="InterPro" id="IPR000835">
    <property type="entry name" value="HTH_MarR-typ"/>
</dbReference>
<reference evidence="4" key="2">
    <citation type="journal article" date="2016" name="Genome Announc.">
        <title>Draft Genome Sequences of Two Novel Amoeba-Resistant Intranuclear Bacteria, 'Candidatus Berkiella cookevillensis' and 'Candidatus Berkiella aquae'.</title>
        <authorList>
            <person name="Mehari Y.T."/>
            <person name="Arivett B.A."/>
            <person name="Farone A.L."/>
            <person name="Gunderson J.H."/>
            <person name="Farone M.B."/>
        </authorList>
    </citation>
    <scope>NUCLEOTIDE SEQUENCE</scope>
    <source>
        <strain evidence="4">HT99</strain>
    </source>
</reference>
<evidence type="ECO:0000313" key="5">
    <source>
        <dbReference type="Proteomes" id="UP000051497"/>
    </source>
</evidence>
<sequence length="145" mass="16494">MSTIVDKKDFLVSNLKGLLQEKLWLLEQRLQEKRNLTPYQELTDAQSRILATLRGESLTISEIARRLNVSRQAVHKLISQLIDKGLLALEAIPDNSRDKQVVFTPEGEALKKAAFKALQELEQEVEEALGAKNFALLKSLLKKEW</sequence>
<dbReference type="AlphaFoldDB" id="A0A0Q9YL06"/>
<feature type="domain" description="HTH marR-type" evidence="2">
    <location>
        <begin position="1"/>
        <end position="145"/>
    </location>
</feature>
<protein>
    <submittedName>
        <fullName evidence="3">HTH-type transcriptional regulator TcaR</fullName>
    </submittedName>
    <submittedName>
        <fullName evidence="4">MarR family transcriptional regulator</fullName>
    </submittedName>
</protein>
<dbReference type="PRINTS" id="PR00598">
    <property type="entry name" value="HTHMARR"/>
</dbReference>
<dbReference type="PANTHER" id="PTHR33164">
    <property type="entry name" value="TRANSCRIPTIONAL REGULATOR, MARR FAMILY"/>
    <property type="match status" value="1"/>
</dbReference>
<proteinExistence type="predicted"/>
<dbReference type="PROSITE" id="PS50995">
    <property type="entry name" value="HTH_MARR_2"/>
    <property type="match status" value="1"/>
</dbReference>
<dbReference type="EMBL" id="LKAJ02000001">
    <property type="protein sequence ID" value="MCS5710949.1"/>
    <property type="molecule type" value="Genomic_DNA"/>
</dbReference>
<dbReference type="GO" id="GO:0003700">
    <property type="term" value="F:DNA-binding transcription factor activity"/>
    <property type="evidence" value="ECO:0007669"/>
    <property type="project" value="InterPro"/>
</dbReference>
<evidence type="ECO:0000313" key="3">
    <source>
        <dbReference type="EMBL" id="KRG21381.1"/>
    </source>
</evidence>
<dbReference type="Pfam" id="PF12802">
    <property type="entry name" value="MarR_2"/>
    <property type="match status" value="1"/>
</dbReference>
<dbReference type="EMBL" id="LKAJ01000005">
    <property type="protein sequence ID" value="KRG21381.1"/>
    <property type="molecule type" value="Genomic_DNA"/>
</dbReference>
<reference evidence="4" key="3">
    <citation type="submission" date="2021-06" db="EMBL/GenBank/DDBJ databases">
        <title>Genomic Description and Analysis of Intracellular Bacteria, Candidatus Berkiella cookevillensis and Candidatus Berkiella aquae.</title>
        <authorList>
            <person name="Kidane D.T."/>
            <person name="Mehari Y.T."/>
            <person name="Rice F.C."/>
            <person name="Arivett B.A."/>
            <person name="Farone A.L."/>
            <person name="Berk S.G."/>
            <person name="Farone M.B."/>
        </authorList>
    </citation>
    <scope>NUCLEOTIDE SEQUENCE</scope>
    <source>
        <strain evidence="4">HT99</strain>
    </source>
</reference>
<keyword evidence="5" id="KW-1185">Reference proteome</keyword>
<reference evidence="3" key="1">
    <citation type="submission" date="2015-09" db="EMBL/GenBank/DDBJ databases">
        <title>Draft Genome Sequences of Two Novel Amoeba-resistant Intranuclear Bacteria, Candidatus Berkiella cookevillensis and Candidatus Berkiella aquae.</title>
        <authorList>
            <person name="Mehari Y.T."/>
            <person name="Arivett B.A."/>
            <person name="Farone A.L."/>
            <person name="Gunderson J.H."/>
            <person name="Farone M.B."/>
        </authorList>
    </citation>
    <scope>NUCLEOTIDE SEQUENCE [LARGE SCALE GENOMIC DNA]</scope>
    <source>
        <strain evidence="3">HT99</strain>
    </source>
</reference>